<evidence type="ECO:0000313" key="5">
    <source>
        <dbReference type="EMBL" id="KAL0840526.1"/>
    </source>
</evidence>
<dbReference type="PANTHER" id="PTHR23259">
    <property type="entry name" value="RIDDLE"/>
    <property type="match status" value="1"/>
</dbReference>
<feature type="chain" id="PRO_5044816903" description="TIL domain-containing protein" evidence="3">
    <location>
        <begin position="21"/>
        <end position="405"/>
    </location>
</feature>
<keyword evidence="1" id="KW-0646">Protease inhibitor</keyword>
<dbReference type="CDD" id="cd19941">
    <property type="entry name" value="TIL"/>
    <property type="match status" value="5"/>
</dbReference>
<feature type="domain" description="TIL" evidence="4">
    <location>
        <begin position="335"/>
        <end position="395"/>
    </location>
</feature>
<name>A0ABD0TCU7_LOXSC</name>
<evidence type="ECO:0000256" key="2">
    <source>
        <dbReference type="ARBA" id="ARBA00023157"/>
    </source>
</evidence>
<feature type="domain" description="TIL" evidence="4">
    <location>
        <begin position="23"/>
        <end position="83"/>
    </location>
</feature>
<evidence type="ECO:0000259" key="4">
    <source>
        <dbReference type="Pfam" id="PF01826"/>
    </source>
</evidence>
<dbReference type="Pfam" id="PF01826">
    <property type="entry name" value="TIL"/>
    <property type="match status" value="4"/>
</dbReference>
<accession>A0ABD0TCU7</accession>
<dbReference type="InterPro" id="IPR036084">
    <property type="entry name" value="Ser_inhib-like_sf"/>
</dbReference>
<comment type="caution">
    <text evidence="5">The sequence shown here is derived from an EMBL/GenBank/DDBJ whole genome shotgun (WGS) entry which is preliminary data.</text>
</comment>
<keyword evidence="3" id="KW-0732">Signal</keyword>
<keyword evidence="2" id="KW-1015">Disulfide bond</keyword>
<dbReference type="InterPro" id="IPR051368">
    <property type="entry name" value="SerProtInhib-TIL_Domain"/>
</dbReference>
<feature type="signal peptide" evidence="3">
    <location>
        <begin position="1"/>
        <end position="20"/>
    </location>
</feature>
<proteinExistence type="predicted"/>
<dbReference type="Proteomes" id="UP001549921">
    <property type="component" value="Unassembled WGS sequence"/>
</dbReference>
<gene>
    <name evidence="5" type="ORF">ABMA28_015745</name>
</gene>
<organism evidence="5 6">
    <name type="scientific">Loxostege sticticalis</name>
    <name type="common">Beet webworm moth</name>
    <dbReference type="NCBI Taxonomy" id="481309"/>
    <lineage>
        <taxon>Eukaryota</taxon>
        <taxon>Metazoa</taxon>
        <taxon>Ecdysozoa</taxon>
        <taxon>Arthropoda</taxon>
        <taxon>Hexapoda</taxon>
        <taxon>Insecta</taxon>
        <taxon>Pterygota</taxon>
        <taxon>Neoptera</taxon>
        <taxon>Endopterygota</taxon>
        <taxon>Lepidoptera</taxon>
        <taxon>Glossata</taxon>
        <taxon>Ditrysia</taxon>
        <taxon>Pyraloidea</taxon>
        <taxon>Crambidae</taxon>
        <taxon>Pyraustinae</taxon>
        <taxon>Loxostege</taxon>
    </lineage>
</organism>
<dbReference type="AlphaFoldDB" id="A0ABD0TCU7"/>
<evidence type="ECO:0000256" key="3">
    <source>
        <dbReference type="SAM" id="SignalP"/>
    </source>
</evidence>
<feature type="domain" description="TIL" evidence="4">
    <location>
        <begin position="271"/>
        <end position="331"/>
    </location>
</feature>
<evidence type="ECO:0000313" key="6">
    <source>
        <dbReference type="Proteomes" id="UP001549921"/>
    </source>
</evidence>
<dbReference type="InterPro" id="IPR002919">
    <property type="entry name" value="TIL_dom"/>
</dbReference>
<dbReference type="PANTHER" id="PTHR23259:SF82">
    <property type="entry name" value="SERINE PROTEASE INHIBITOR 1 PROTEIN"/>
    <property type="match status" value="1"/>
</dbReference>
<reference evidence="5 6" key="1">
    <citation type="submission" date="2024-06" db="EMBL/GenBank/DDBJ databases">
        <title>A chromosome-level genome assembly of beet webworm, Loxostege sticticalis.</title>
        <authorList>
            <person name="Zhang Y."/>
        </authorList>
    </citation>
    <scope>NUCLEOTIDE SEQUENCE [LARGE SCALE GENOMIC DNA]</scope>
    <source>
        <strain evidence="5">AQ028</strain>
        <tissue evidence="5">Male pupae</tissue>
    </source>
</reference>
<dbReference type="GO" id="GO:0030414">
    <property type="term" value="F:peptidase inhibitor activity"/>
    <property type="evidence" value="ECO:0007669"/>
    <property type="project" value="UniProtKB-KW"/>
</dbReference>
<dbReference type="SUPFAM" id="SSF57567">
    <property type="entry name" value="Serine protease inhibitors"/>
    <property type="match status" value="4"/>
</dbReference>
<dbReference type="EMBL" id="JBEDNZ010000007">
    <property type="protein sequence ID" value="KAL0840526.1"/>
    <property type="molecule type" value="Genomic_DNA"/>
</dbReference>
<feature type="domain" description="TIL" evidence="4">
    <location>
        <begin position="147"/>
        <end position="207"/>
    </location>
</feature>
<protein>
    <recommendedName>
        <fullName evidence="4">TIL domain-containing protein</fullName>
    </recommendedName>
</protein>
<sequence>MFRLFLLTAILAYVFSVVLTSECDDHEEYSNCTNSGCYPRNCSQLGYPVPCNDPKPEDCIEGYICESGYLRADNGTCIPVNQCPSCNGDPNAESGCGTFCETCETLKTGPVACRRLCMVNGCQCRPGYIYDQNRMMCVLPEQCSPTCKGNEVYSDCVNGGFDARNCSQLGKPVPCVKMPPEACVRGCVCADSYLRAENGTCIPKKECPSCGDDPNAESGCGTFCETCANYNTGPVPCPKICKLNGCQCKNGYIYDQNRHMCVLPQDCTPTCKANEVYSDCVNGGCDARNCSQLGKPVPCVKMRPEACVKGCVCGDGYLRAENGTCIPKKECPPTCKANEVYSDCVNGGCDARNCSQLGKPVSCVKIRPEACVKGCVCGDGYLRADNGTCIPVKECRNYTYITISK</sequence>
<evidence type="ECO:0000256" key="1">
    <source>
        <dbReference type="ARBA" id="ARBA00022690"/>
    </source>
</evidence>
<dbReference type="Gene3D" id="2.10.25.10">
    <property type="entry name" value="Laminin"/>
    <property type="match status" value="5"/>
</dbReference>